<keyword evidence="4" id="KW-1185">Reference proteome</keyword>
<feature type="domain" description="CAAX prenyl protease 2/Lysostaphin resistance protein A-like" evidence="2">
    <location>
        <begin position="138"/>
        <end position="227"/>
    </location>
</feature>
<dbReference type="Proteomes" id="UP000763641">
    <property type="component" value="Unassembled WGS sequence"/>
</dbReference>
<accession>A0ABS2D3I6</accession>
<feature type="transmembrane region" description="Helical" evidence="1">
    <location>
        <begin position="96"/>
        <end position="118"/>
    </location>
</feature>
<keyword evidence="1" id="KW-1133">Transmembrane helix</keyword>
<evidence type="ECO:0000259" key="2">
    <source>
        <dbReference type="Pfam" id="PF02517"/>
    </source>
</evidence>
<dbReference type="RefSeq" id="WP_204195010.1">
    <property type="nucleotide sequence ID" value="NZ_JAFEMC010000001.1"/>
</dbReference>
<protein>
    <submittedName>
        <fullName evidence="3">CPBP family intramembrane metalloprotease</fullName>
    </submittedName>
</protein>
<dbReference type="InterPro" id="IPR003675">
    <property type="entry name" value="Rce1/LyrA-like_dom"/>
</dbReference>
<keyword evidence="1" id="KW-0472">Membrane</keyword>
<feature type="transmembrane region" description="Helical" evidence="1">
    <location>
        <begin position="163"/>
        <end position="185"/>
    </location>
</feature>
<keyword evidence="3" id="KW-0482">Metalloprotease</keyword>
<name>A0ABS2D3I6_9SPHN</name>
<keyword evidence="3" id="KW-0378">Hydrolase</keyword>
<dbReference type="GO" id="GO:0008237">
    <property type="term" value="F:metallopeptidase activity"/>
    <property type="evidence" value="ECO:0007669"/>
    <property type="project" value="UniProtKB-KW"/>
</dbReference>
<organism evidence="3 4">
    <name type="scientific">Sphingomonas longa</name>
    <dbReference type="NCBI Taxonomy" id="2778730"/>
    <lineage>
        <taxon>Bacteria</taxon>
        <taxon>Pseudomonadati</taxon>
        <taxon>Pseudomonadota</taxon>
        <taxon>Alphaproteobacteria</taxon>
        <taxon>Sphingomonadales</taxon>
        <taxon>Sphingomonadaceae</taxon>
        <taxon>Sphingomonas</taxon>
    </lineage>
</organism>
<evidence type="ECO:0000256" key="1">
    <source>
        <dbReference type="SAM" id="Phobius"/>
    </source>
</evidence>
<feature type="transmembrane region" description="Helical" evidence="1">
    <location>
        <begin position="41"/>
        <end position="61"/>
    </location>
</feature>
<comment type="caution">
    <text evidence="3">The sequence shown here is derived from an EMBL/GenBank/DDBJ whole genome shotgun (WGS) entry which is preliminary data.</text>
</comment>
<gene>
    <name evidence="3" type="ORF">ILT43_03780</name>
</gene>
<keyword evidence="1" id="KW-0812">Transmembrane</keyword>
<sequence>MPAAVLLAAILGLVVWNIWNGRGFSAKLADLIGRTSRKRAVFGWAAGTAIYFGWTSVMALLLMGHGDAIVTMPFELQVAAWRLGLPGEAAPGDVEWLLSCLCGGLLLGLVALLVLRRIGRTPAGIRYRSPAAMRGPSEWPGAVALSLAAGIGEELFFRLTLPLLVAIVTGSGLAGFAVGLVAFGASHRHQGWAGMLATGLVGAFLTMLYLAIGHLWLAMLVHVVIDLNALVLRPMLFRARE</sequence>
<keyword evidence="3" id="KW-0645">Protease</keyword>
<reference evidence="3 4" key="1">
    <citation type="submission" date="2020-12" db="EMBL/GenBank/DDBJ databases">
        <title>Sphingomonas sp.</title>
        <authorList>
            <person name="Kim M.K."/>
        </authorList>
    </citation>
    <scope>NUCLEOTIDE SEQUENCE [LARGE SCALE GENOMIC DNA]</scope>
    <source>
        <strain evidence="3 4">BT552</strain>
    </source>
</reference>
<dbReference type="Pfam" id="PF02517">
    <property type="entry name" value="Rce1-like"/>
    <property type="match status" value="1"/>
</dbReference>
<evidence type="ECO:0000313" key="4">
    <source>
        <dbReference type="Proteomes" id="UP000763641"/>
    </source>
</evidence>
<proteinExistence type="predicted"/>
<dbReference type="EMBL" id="JAFEMC010000001">
    <property type="protein sequence ID" value="MBM6575477.1"/>
    <property type="molecule type" value="Genomic_DNA"/>
</dbReference>
<evidence type="ECO:0000313" key="3">
    <source>
        <dbReference type="EMBL" id="MBM6575477.1"/>
    </source>
</evidence>